<sequence length="141" mass="15213">MAAALLLLRALRQNPDPGPRRLWGLLRGREPGLSSGPGSRRPYMVRGTPVGLAAAGGQAPQNLLFRILIPSFGGISGLLLKQHIVPNSIRLWQLSGGTYYFNTSQRKQKNKDNDKPKGKAPEDDEGCSEVPVPLVPPVVSP</sequence>
<evidence type="ECO:0000313" key="3">
    <source>
        <dbReference type="Proteomes" id="UP000694547"/>
    </source>
</evidence>
<dbReference type="Proteomes" id="UP000694547">
    <property type="component" value="Chromosome 5"/>
</dbReference>
<protein>
    <submittedName>
        <fullName evidence="2">SPG7, paraplegin matrix AAA peptidase subunit</fullName>
    </submittedName>
</protein>
<keyword evidence="3" id="KW-1185">Reference proteome</keyword>
<organism evidence="2 3">
    <name type="scientific">Peromyscus maniculatus bairdii</name>
    <name type="common">Prairie deer mouse</name>
    <dbReference type="NCBI Taxonomy" id="230844"/>
    <lineage>
        <taxon>Eukaryota</taxon>
        <taxon>Metazoa</taxon>
        <taxon>Chordata</taxon>
        <taxon>Craniata</taxon>
        <taxon>Vertebrata</taxon>
        <taxon>Euteleostomi</taxon>
        <taxon>Mammalia</taxon>
        <taxon>Eutheria</taxon>
        <taxon>Euarchontoglires</taxon>
        <taxon>Glires</taxon>
        <taxon>Rodentia</taxon>
        <taxon>Myomorpha</taxon>
        <taxon>Muroidea</taxon>
        <taxon>Cricetidae</taxon>
        <taxon>Neotominae</taxon>
        <taxon>Peromyscus</taxon>
    </lineage>
</organism>
<reference evidence="2" key="2">
    <citation type="submission" date="2025-08" db="UniProtKB">
        <authorList>
            <consortium name="Ensembl"/>
        </authorList>
    </citation>
    <scope>IDENTIFICATION</scope>
</reference>
<proteinExistence type="predicted"/>
<dbReference type="Ensembl" id="ENSPEMT00000035392.1">
    <property type="protein sequence ID" value="ENSPEMP00000034955.1"/>
    <property type="gene ID" value="ENSPEMG00000016642.2"/>
</dbReference>
<dbReference type="AlphaFoldDB" id="A0A8C8W3U5"/>
<evidence type="ECO:0000313" key="2">
    <source>
        <dbReference type="Ensembl" id="ENSPEMP00000034955.1"/>
    </source>
</evidence>
<reference evidence="2" key="3">
    <citation type="submission" date="2025-09" db="UniProtKB">
        <authorList>
            <consortium name="Ensembl"/>
        </authorList>
    </citation>
    <scope>IDENTIFICATION</scope>
</reference>
<gene>
    <name evidence="2" type="primary">Spg7</name>
</gene>
<reference evidence="2 3" key="1">
    <citation type="submission" date="2018-10" db="EMBL/GenBank/DDBJ databases">
        <title>Improved assembly of the deer mouse Peromyscus maniculatus genome.</title>
        <authorList>
            <person name="Lassance J.-M."/>
            <person name="Hoekstra H.E."/>
        </authorList>
    </citation>
    <scope>NUCLEOTIDE SEQUENCE [LARGE SCALE GENOMIC DNA]</scope>
</reference>
<feature type="region of interest" description="Disordered" evidence="1">
    <location>
        <begin position="102"/>
        <end position="141"/>
    </location>
</feature>
<name>A0A8C8W3U5_PERMB</name>
<accession>A0A8C8W3U5</accession>
<dbReference type="GeneTree" id="ENSGT00940000156329"/>
<evidence type="ECO:0000256" key="1">
    <source>
        <dbReference type="SAM" id="MobiDB-lite"/>
    </source>
</evidence>
<feature type="compositionally biased region" description="Basic and acidic residues" evidence="1">
    <location>
        <begin position="110"/>
        <end position="121"/>
    </location>
</feature>